<evidence type="ECO:0000313" key="2">
    <source>
        <dbReference type="EMBL" id="AOY81248.1"/>
    </source>
</evidence>
<dbReference type="AlphaFoldDB" id="A0A1D9G0V4"/>
<organism evidence="2 3">
    <name type="scientific">Moorena producens (strain JHB)</name>
    <dbReference type="NCBI Taxonomy" id="1454205"/>
    <lineage>
        <taxon>Bacteria</taxon>
        <taxon>Bacillati</taxon>
        <taxon>Cyanobacteriota</taxon>
        <taxon>Cyanophyceae</taxon>
        <taxon>Coleofasciculales</taxon>
        <taxon>Coleofasciculaceae</taxon>
        <taxon>Moorena</taxon>
    </lineage>
</organism>
<keyword evidence="1" id="KW-0812">Transmembrane</keyword>
<feature type="transmembrane region" description="Helical" evidence="1">
    <location>
        <begin position="78"/>
        <end position="102"/>
    </location>
</feature>
<evidence type="ECO:0000256" key="1">
    <source>
        <dbReference type="SAM" id="Phobius"/>
    </source>
</evidence>
<gene>
    <name evidence="2" type="ORF">BJP36_16400</name>
</gene>
<keyword evidence="1" id="KW-0472">Membrane</keyword>
<accession>A0A1D9G0V4</accession>
<feature type="transmembrane region" description="Helical" evidence="1">
    <location>
        <begin position="192"/>
        <end position="214"/>
    </location>
</feature>
<dbReference type="EMBL" id="CP017708">
    <property type="protein sequence ID" value="AOY81248.1"/>
    <property type="molecule type" value="Genomic_DNA"/>
</dbReference>
<protein>
    <submittedName>
        <fullName evidence="2">Uncharacterized protein</fullName>
    </submittedName>
</protein>
<evidence type="ECO:0000313" key="3">
    <source>
        <dbReference type="Proteomes" id="UP000176944"/>
    </source>
</evidence>
<reference evidence="3" key="1">
    <citation type="submission" date="2016-10" db="EMBL/GenBank/DDBJ databases">
        <title>Comparative genomics uncovers the prolific and rare metabolic potential of the cyanobacterial genus Moorea.</title>
        <authorList>
            <person name="Leao T."/>
            <person name="Castelao G."/>
            <person name="Korobeynikov A."/>
            <person name="Monroe E.A."/>
            <person name="Podell S."/>
            <person name="Glukhov E."/>
            <person name="Allen E."/>
            <person name="Gerwick W.H."/>
            <person name="Gerwick L."/>
        </authorList>
    </citation>
    <scope>NUCLEOTIDE SEQUENCE [LARGE SCALE GENOMIC DNA]</scope>
    <source>
        <strain evidence="3">JHB</strain>
    </source>
</reference>
<dbReference type="Proteomes" id="UP000176944">
    <property type="component" value="Chromosome"/>
</dbReference>
<keyword evidence="1" id="KW-1133">Transmembrane helix</keyword>
<proteinExistence type="predicted"/>
<sequence>MVLNPYPNQKTNPNKKPNVRPLEVKLMLEFNKSSAIDIDKGNSTKTHNHETIETVVKTENKETKQIGLTEPKFWSKPLIGHIALTSVLVLLITVGVIFLYSLGNYQTQKWLLPPRAPVAYTETIAEAAPLEQERISDQIQEIQARDQRHFKMMTFFYNNYYMSKLMTYGTAIVAGICLLFIIRSGWNSTHPYVINIFVVVSASAIMFGNLPGLFRYQDSIVNNKQLYLNYASLQNEVTSYLVTGQDIDGNAREMKYFINHIDKELSRLNRLPIGFERTRILDYPTSYSSSQLDKAL</sequence>
<name>A0A1D9G0V4_MOOP1</name>
<feature type="transmembrane region" description="Helical" evidence="1">
    <location>
        <begin position="165"/>
        <end position="186"/>
    </location>
</feature>